<evidence type="ECO:0000313" key="6">
    <source>
        <dbReference type="RefSeq" id="XP_072842290.1"/>
    </source>
</evidence>
<dbReference type="NCBIfam" id="NF040941">
    <property type="entry name" value="GGGWT_bact"/>
    <property type="match status" value="1"/>
</dbReference>
<gene>
    <name evidence="6" type="primary">LOC110069806</name>
</gene>
<organism evidence="5 6">
    <name type="scientific">Pogona vitticeps</name>
    <name type="common">central bearded dragon</name>
    <dbReference type="NCBI Taxonomy" id="103695"/>
    <lineage>
        <taxon>Eukaryota</taxon>
        <taxon>Metazoa</taxon>
        <taxon>Chordata</taxon>
        <taxon>Craniata</taxon>
        <taxon>Vertebrata</taxon>
        <taxon>Euteleostomi</taxon>
        <taxon>Lepidosauria</taxon>
        <taxon>Squamata</taxon>
        <taxon>Bifurcata</taxon>
        <taxon>Unidentata</taxon>
        <taxon>Episquamata</taxon>
        <taxon>Toxicofera</taxon>
        <taxon>Iguania</taxon>
        <taxon>Acrodonta</taxon>
        <taxon>Agamidae</taxon>
        <taxon>Amphibolurinae</taxon>
        <taxon>Pogona</taxon>
    </lineage>
</organism>
<dbReference type="InterPro" id="IPR050373">
    <property type="entry name" value="Fibrinogen_C-term_domain"/>
</dbReference>
<keyword evidence="5" id="KW-1185">Reference proteome</keyword>
<dbReference type="GeneID" id="110069806"/>
<reference evidence="5" key="1">
    <citation type="submission" date="2025-05" db="UniProtKB">
        <authorList>
            <consortium name="RefSeq"/>
        </authorList>
    </citation>
    <scope>NUCLEOTIDE SEQUENCE [LARGE SCALE GENOMIC DNA]</scope>
</reference>
<feature type="domain" description="Fibrinogen C-terminal" evidence="4">
    <location>
        <begin position="209"/>
        <end position="431"/>
    </location>
</feature>
<feature type="chain" id="PRO_5045587731" evidence="3">
    <location>
        <begin position="35"/>
        <end position="438"/>
    </location>
</feature>
<name>A0ABM5FA65_9SAUR</name>
<feature type="signal peptide" evidence="3">
    <location>
        <begin position="1"/>
        <end position="34"/>
    </location>
</feature>
<evidence type="ECO:0000256" key="1">
    <source>
        <dbReference type="ARBA" id="ARBA00023157"/>
    </source>
</evidence>
<keyword evidence="2" id="KW-0175">Coiled coil</keyword>
<reference evidence="6" key="2">
    <citation type="submission" date="2025-08" db="UniProtKB">
        <authorList>
            <consortium name="RefSeq"/>
        </authorList>
    </citation>
    <scope>IDENTIFICATION</scope>
</reference>
<sequence length="438" mass="51075">MDLSLSWGLNSLGLRALLILVLLTCDSLQRPLAANSNGLVADDGHRGSPGLIQCGEYSNQVLPNGRCKIIATLPQLDEQRCPDMFRCTDEVSYWLHENEERKQQILELRELISELQEELRNHRHRIKVLELQHEEKANRNSTVEQRVQELEQRYHEAAALQHMQAALLYDMQAQVHNISLLMEWVRHHPRCFVPAEMQLQQEMHYPDAKHAKNCPIDCASIYYNGIRRSGIYSIMPSAEGLPMEVLCEMDIEGGGWTVIQRRQDGTVNFTRTWDEYKEGFGVLHGEFWMGNENIHKITNQGDYSLRIDLEDWNHKHKHAFYQFFSIEDEANYYRLHVEGFSGTVEDSFAWYHNKRSFSTPDTGNICAAISHGGWWYHQCFFSNLNGVYYKGGRYSLKNRKILGPDGVVWYTWKDTDYYSLKKVSMMIRPRTFRPHLSP</sequence>
<dbReference type="PROSITE" id="PS51406">
    <property type="entry name" value="FIBRINOGEN_C_2"/>
    <property type="match status" value="1"/>
</dbReference>
<dbReference type="InterPro" id="IPR014716">
    <property type="entry name" value="Fibrinogen_a/b/g_C_1"/>
</dbReference>
<dbReference type="PANTHER" id="PTHR19143">
    <property type="entry name" value="FIBRINOGEN/TENASCIN/ANGIOPOEITIN"/>
    <property type="match status" value="1"/>
</dbReference>
<dbReference type="SUPFAM" id="SSF56496">
    <property type="entry name" value="Fibrinogen C-terminal domain-like"/>
    <property type="match status" value="1"/>
</dbReference>
<feature type="coiled-coil region" evidence="2">
    <location>
        <begin position="98"/>
        <end position="160"/>
    </location>
</feature>
<dbReference type="SMART" id="SM00186">
    <property type="entry name" value="FBG"/>
    <property type="match status" value="1"/>
</dbReference>
<accession>A0ABM5FA65</accession>
<dbReference type="Proteomes" id="UP001652642">
    <property type="component" value="Chromosome 1"/>
</dbReference>
<dbReference type="Pfam" id="PF00147">
    <property type="entry name" value="Fibrinogen_C"/>
    <property type="match status" value="1"/>
</dbReference>
<dbReference type="Gene3D" id="3.90.215.10">
    <property type="entry name" value="Gamma Fibrinogen, chain A, domain 1"/>
    <property type="match status" value="1"/>
</dbReference>
<dbReference type="InterPro" id="IPR020837">
    <property type="entry name" value="Fibrinogen_CS"/>
</dbReference>
<evidence type="ECO:0000256" key="2">
    <source>
        <dbReference type="SAM" id="Coils"/>
    </source>
</evidence>
<dbReference type="InterPro" id="IPR002181">
    <property type="entry name" value="Fibrinogen_a/b/g_C_dom"/>
</dbReference>
<dbReference type="InterPro" id="IPR036056">
    <property type="entry name" value="Fibrinogen-like_C"/>
</dbReference>
<dbReference type="PROSITE" id="PS00514">
    <property type="entry name" value="FIBRINOGEN_C_1"/>
    <property type="match status" value="1"/>
</dbReference>
<keyword evidence="1" id="KW-1015">Disulfide bond</keyword>
<dbReference type="RefSeq" id="XP_072842290.1">
    <property type="nucleotide sequence ID" value="XM_072986189.1"/>
</dbReference>
<evidence type="ECO:0000313" key="5">
    <source>
        <dbReference type="Proteomes" id="UP001652642"/>
    </source>
</evidence>
<evidence type="ECO:0000259" key="4">
    <source>
        <dbReference type="PROSITE" id="PS51406"/>
    </source>
</evidence>
<dbReference type="CDD" id="cd00087">
    <property type="entry name" value="FReD"/>
    <property type="match status" value="1"/>
</dbReference>
<dbReference type="PANTHER" id="PTHR19143:SF466">
    <property type="entry name" value="FIBRINOGEN C-TERMINAL DOMAIN-CONTAINING PROTEIN"/>
    <property type="match status" value="1"/>
</dbReference>
<evidence type="ECO:0000256" key="3">
    <source>
        <dbReference type="SAM" id="SignalP"/>
    </source>
</evidence>
<protein>
    <submittedName>
        <fullName evidence="6">Angiopoietin-4-like</fullName>
    </submittedName>
</protein>
<keyword evidence="3" id="KW-0732">Signal</keyword>
<proteinExistence type="predicted"/>